<feature type="compositionally biased region" description="Basic and acidic residues" evidence="1">
    <location>
        <begin position="110"/>
        <end position="119"/>
    </location>
</feature>
<name>A0A1X7TCQ8_AMPQE</name>
<dbReference type="InParanoid" id="A0A1X7TCQ8"/>
<protein>
    <submittedName>
        <fullName evidence="2">Uncharacterized protein</fullName>
    </submittedName>
</protein>
<feature type="region of interest" description="Disordered" evidence="1">
    <location>
        <begin position="56"/>
        <end position="183"/>
    </location>
</feature>
<evidence type="ECO:0000256" key="1">
    <source>
        <dbReference type="SAM" id="MobiDB-lite"/>
    </source>
</evidence>
<feature type="region of interest" description="Disordered" evidence="1">
    <location>
        <begin position="1"/>
        <end position="39"/>
    </location>
</feature>
<sequence>LINEVGLQPDDLVEVSREESKPGGDYTYASLGATDVPPAIPERTSEALEVMNVPPPLYESAELPPPLPPVPMNRTSSPSSLLPSSHHHISPTSSSTAFSVATMRNTDLTNKPKKERFSDDTSIPSSSKSSSVSPRKAPRSNIAESANNKYSFSGNYGFGVRVGKPKGPRPPPQQWTAVNGIIH</sequence>
<feature type="compositionally biased region" description="Polar residues" evidence="1">
    <location>
        <begin position="142"/>
        <end position="154"/>
    </location>
</feature>
<dbReference type="OrthoDB" id="10253954at2759"/>
<dbReference type="AlphaFoldDB" id="A0A1X7TCQ8"/>
<feature type="compositionally biased region" description="Low complexity" evidence="1">
    <location>
        <begin position="120"/>
        <end position="135"/>
    </location>
</feature>
<dbReference type="EnsemblMetazoa" id="Aqu2.1.12238_001">
    <property type="protein sequence ID" value="Aqu2.1.12238_001"/>
    <property type="gene ID" value="Aqu2.1.12238"/>
</dbReference>
<reference evidence="2" key="1">
    <citation type="submission" date="2017-05" db="UniProtKB">
        <authorList>
            <consortium name="EnsemblMetazoa"/>
        </authorList>
    </citation>
    <scope>IDENTIFICATION</scope>
</reference>
<evidence type="ECO:0000313" key="2">
    <source>
        <dbReference type="EnsemblMetazoa" id="Aqu2.1.12238_001"/>
    </source>
</evidence>
<feature type="compositionally biased region" description="Pro residues" evidence="1">
    <location>
        <begin position="56"/>
        <end position="71"/>
    </location>
</feature>
<feature type="compositionally biased region" description="Low complexity" evidence="1">
    <location>
        <begin position="75"/>
        <end position="96"/>
    </location>
</feature>
<accession>A0A1X7TCQ8</accession>
<feature type="compositionally biased region" description="Polar residues" evidence="1">
    <location>
        <begin position="97"/>
        <end position="109"/>
    </location>
</feature>
<organism evidence="2">
    <name type="scientific">Amphimedon queenslandica</name>
    <name type="common">Sponge</name>
    <dbReference type="NCBI Taxonomy" id="400682"/>
    <lineage>
        <taxon>Eukaryota</taxon>
        <taxon>Metazoa</taxon>
        <taxon>Porifera</taxon>
        <taxon>Demospongiae</taxon>
        <taxon>Heteroscleromorpha</taxon>
        <taxon>Haplosclerida</taxon>
        <taxon>Niphatidae</taxon>
        <taxon>Amphimedon</taxon>
    </lineage>
</organism>
<proteinExistence type="predicted"/>